<dbReference type="Proteomes" id="UP001595593">
    <property type="component" value="Unassembled WGS sequence"/>
</dbReference>
<proteinExistence type="predicted"/>
<sequence>MGGCGMGRRLWLGGALGCLSLARPAGAVLPRDGYRFRVLRDGRAVGTHTVGAEPDGIVRTVLSLEVKLLSFTVFRMRHEYAERWQDDRLLSFAAHTIREGRETRLDLAATPQGLRGRGPGGEILLPPAALPLSWWEPAHLRQPLFDTATGEALQGGPSPQRDQGGTRWLWPERGAAAYYNANGRWVGFTMRGDDGIPVQYEPAG</sequence>
<keyword evidence="2" id="KW-1185">Reference proteome</keyword>
<evidence type="ECO:0000313" key="2">
    <source>
        <dbReference type="Proteomes" id="UP001595593"/>
    </source>
</evidence>
<comment type="caution">
    <text evidence="1">The sequence shown here is derived from an EMBL/GenBank/DDBJ whole genome shotgun (WGS) entry which is preliminary data.</text>
</comment>
<dbReference type="InterPro" id="IPR045767">
    <property type="entry name" value="DUF6134"/>
</dbReference>
<name>A0ABV7G2T9_9PROT</name>
<evidence type="ECO:0000313" key="1">
    <source>
        <dbReference type="EMBL" id="MFC3125735.1"/>
    </source>
</evidence>
<reference evidence="2" key="1">
    <citation type="journal article" date="2019" name="Int. J. Syst. Evol. Microbiol.">
        <title>The Global Catalogue of Microorganisms (GCM) 10K type strain sequencing project: providing services to taxonomists for standard genome sequencing and annotation.</title>
        <authorList>
            <consortium name="The Broad Institute Genomics Platform"/>
            <consortium name="The Broad Institute Genome Sequencing Center for Infectious Disease"/>
            <person name="Wu L."/>
            <person name="Ma J."/>
        </authorList>
    </citation>
    <scope>NUCLEOTIDE SEQUENCE [LARGE SCALE GENOMIC DNA]</scope>
    <source>
        <strain evidence="2">KCTC 52094</strain>
    </source>
</reference>
<gene>
    <name evidence="1" type="ORF">ACFOD4_11720</name>
</gene>
<organism evidence="1 2">
    <name type="scientific">Teichococcus globiformis</name>
    <dbReference type="NCBI Taxonomy" id="2307229"/>
    <lineage>
        <taxon>Bacteria</taxon>
        <taxon>Pseudomonadati</taxon>
        <taxon>Pseudomonadota</taxon>
        <taxon>Alphaproteobacteria</taxon>
        <taxon>Acetobacterales</taxon>
        <taxon>Roseomonadaceae</taxon>
        <taxon>Roseomonas</taxon>
    </lineage>
</organism>
<dbReference type="EMBL" id="JBHRTN010000010">
    <property type="protein sequence ID" value="MFC3125735.1"/>
    <property type="molecule type" value="Genomic_DNA"/>
</dbReference>
<protein>
    <submittedName>
        <fullName evidence="1">DUF6134 family protein</fullName>
    </submittedName>
</protein>
<accession>A0ABV7G2T9</accession>
<dbReference type="Pfam" id="PF19630">
    <property type="entry name" value="DUF6134"/>
    <property type="match status" value="1"/>
</dbReference>
<dbReference type="RefSeq" id="WP_379596626.1">
    <property type="nucleotide sequence ID" value="NZ_JBHRTN010000010.1"/>
</dbReference>